<keyword evidence="4" id="KW-0560">Oxidoreductase</keyword>
<dbReference type="Proteomes" id="UP000008866">
    <property type="component" value="Unassembled WGS sequence"/>
</dbReference>
<keyword evidence="2" id="KW-0285">Flavoprotein</keyword>
<dbReference type="KEGG" id="abe:ARB_01976"/>
<keyword evidence="3" id="KW-0274">FAD</keyword>
<sequence length="652" mass="73892">MSYAGPGRDNELQRHPRDPSLRPRLRLFFQGVSGLAPELLRSTRYKGTRETRSRTEEKKERQKDRTHIADIYQRGIVRQISALGKARSRLQAALEARHDGLFSGLVSTSWWLSSPSPSLSLSLSLKFTQLEAIVFFSGLLHSRSEATVFEGRDVIGGQWNYEDPDPETGETASSIYDNVTLNSCRDTSSFSDFPIDPARYPDYFGHRQFLQYIHEYVEHFGLAAYIKLQTKVISCRQHQHQHQQQQRKTGDNPGKWTVVYQQQGHEPVEAVFDAVLACTGTLSKPMIPDFAGRDKFQGELFHSHTYRKPARFEGKRVAIIGFGNSAADLSSEISSVASEVHLITRRGGWVIPRYVLGKPAEAWDSRLFETILPKWASEWCQMKLCEVVVGSLPEEIKPQHSLFQANLTVRSDLLENIRTGRITAHRASIDRMTEYGIVLTNGTTLEVDVIICCTGYDIDLPYLLDEYYRMQEKDSVLPARNSLNLYKLVAAPRYPNLFCIGYVHLEGPLVPVAEAQARWAVGAITGKVTLPSPDEMERSIYAYQEELASRMVSSDRHTTIVKYLPYCDDLFSQLDAAPTFWRLFQRIFTSNPVQAYQVLIAVYFGLNSAAQYRLFGHAGKPDLAAQILLRLSRGDNKMTEEEKAYIQSTAQV</sequence>
<keyword evidence="7" id="KW-1185">Reference proteome</keyword>
<evidence type="ECO:0000256" key="3">
    <source>
        <dbReference type="ARBA" id="ARBA00022827"/>
    </source>
</evidence>
<evidence type="ECO:0008006" key="8">
    <source>
        <dbReference type="Google" id="ProtNLM"/>
    </source>
</evidence>
<organism evidence="6 7">
    <name type="scientific">Arthroderma benhamiae (strain ATCC MYA-4681 / CBS 112371)</name>
    <name type="common">Trichophyton mentagrophytes</name>
    <dbReference type="NCBI Taxonomy" id="663331"/>
    <lineage>
        <taxon>Eukaryota</taxon>
        <taxon>Fungi</taxon>
        <taxon>Dikarya</taxon>
        <taxon>Ascomycota</taxon>
        <taxon>Pezizomycotina</taxon>
        <taxon>Eurotiomycetes</taxon>
        <taxon>Eurotiomycetidae</taxon>
        <taxon>Onygenales</taxon>
        <taxon>Arthrodermataceae</taxon>
        <taxon>Trichophyton</taxon>
    </lineage>
</organism>
<dbReference type="eggNOG" id="KOG1399">
    <property type="taxonomic scope" value="Eukaryota"/>
</dbReference>
<name>D4B0K1_ARTBC</name>
<evidence type="ECO:0000256" key="4">
    <source>
        <dbReference type="ARBA" id="ARBA00023002"/>
    </source>
</evidence>
<dbReference type="InterPro" id="IPR036188">
    <property type="entry name" value="FAD/NAD-bd_sf"/>
</dbReference>
<gene>
    <name evidence="6" type="ORF">ARB_01976</name>
</gene>
<accession>D4B0K1</accession>
<dbReference type="OMA" id="CCTGYDI"/>
<dbReference type="GO" id="GO:0004499">
    <property type="term" value="F:N,N-dimethylaniline monooxygenase activity"/>
    <property type="evidence" value="ECO:0007669"/>
    <property type="project" value="InterPro"/>
</dbReference>
<dbReference type="GO" id="GO:0050661">
    <property type="term" value="F:NADP binding"/>
    <property type="evidence" value="ECO:0007669"/>
    <property type="project" value="InterPro"/>
</dbReference>
<feature type="region of interest" description="Disordered" evidence="5">
    <location>
        <begin position="43"/>
        <end position="65"/>
    </location>
</feature>
<dbReference type="PANTHER" id="PTHR23023">
    <property type="entry name" value="DIMETHYLANILINE MONOOXYGENASE"/>
    <property type="match status" value="1"/>
</dbReference>
<dbReference type="InterPro" id="IPR050346">
    <property type="entry name" value="FMO-like"/>
</dbReference>
<dbReference type="Pfam" id="PF00743">
    <property type="entry name" value="FMO-like"/>
    <property type="match status" value="1"/>
</dbReference>
<evidence type="ECO:0000256" key="1">
    <source>
        <dbReference type="ARBA" id="ARBA00009183"/>
    </source>
</evidence>
<dbReference type="AlphaFoldDB" id="D4B0K1"/>
<comment type="caution">
    <text evidence="6">The sequence shown here is derived from an EMBL/GenBank/DDBJ whole genome shotgun (WGS) entry which is preliminary data.</text>
</comment>
<evidence type="ECO:0000256" key="2">
    <source>
        <dbReference type="ARBA" id="ARBA00022630"/>
    </source>
</evidence>
<protein>
    <recommendedName>
        <fullName evidence="8">Dimethylaniline monooxygenase</fullName>
    </recommendedName>
</protein>
<evidence type="ECO:0000256" key="5">
    <source>
        <dbReference type="SAM" id="MobiDB-lite"/>
    </source>
</evidence>
<dbReference type="HOGENOM" id="CLU_006909_8_2_1"/>
<reference evidence="7" key="1">
    <citation type="journal article" date="2011" name="Genome Biol.">
        <title>Comparative and functional genomics provide insights into the pathogenicity of dermatophytic fungi.</title>
        <authorList>
            <person name="Burmester A."/>
            <person name="Shelest E."/>
            <person name="Gloeckner G."/>
            <person name="Heddergott C."/>
            <person name="Schindler S."/>
            <person name="Staib P."/>
            <person name="Heidel A."/>
            <person name="Felder M."/>
            <person name="Petzold A."/>
            <person name="Szafranski K."/>
            <person name="Feuermann M."/>
            <person name="Pedruzzi I."/>
            <person name="Priebe S."/>
            <person name="Groth M."/>
            <person name="Winkler R."/>
            <person name="Li W."/>
            <person name="Kniemeyer O."/>
            <person name="Schroeckh V."/>
            <person name="Hertweck C."/>
            <person name="Hube B."/>
            <person name="White T.C."/>
            <person name="Platzer M."/>
            <person name="Guthke R."/>
            <person name="Heitman J."/>
            <person name="Woestemeyer J."/>
            <person name="Zipfel P.F."/>
            <person name="Monod M."/>
            <person name="Brakhage A.A."/>
        </authorList>
    </citation>
    <scope>NUCLEOTIDE SEQUENCE [LARGE SCALE GENOMIC DNA]</scope>
    <source>
        <strain evidence="7">ATCC MYA-4681 / CBS 112371</strain>
    </source>
</reference>
<dbReference type="GeneID" id="9523520"/>
<dbReference type="FunFam" id="3.50.50.60:FF:000042">
    <property type="entry name" value="Dimethylaniline monooxygenase [N-oxide-forming]"/>
    <property type="match status" value="1"/>
</dbReference>
<dbReference type="SUPFAM" id="SSF51905">
    <property type="entry name" value="FAD/NAD(P)-binding domain"/>
    <property type="match status" value="2"/>
</dbReference>
<dbReference type="GO" id="GO:0050660">
    <property type="term" value="F:flavin adenine dinucleotide binding"/>
    <property type="evidence" value="ECO:0007669"/>
    <property type="project" value="InterPro"/>
</dbReference>
<comment type="similarity">
    <text evidence="1">Belongs to the FMO family.</text>
</comment>
<evidence type="ECO:0000313" key="7">
    <source>
        <dbReference type="Proteomes" id="UP000008866"/>
    </source>
</evidence>
<dbReference type="EMBL" id="ABSU01000024">
    <property type="protein sequence ID" value="EFE31108.1"/>
    <property type="molecule type" value="Genomic_DNA"/>
</dbReference>
<dbReference type="Gene3D" id="3.50.50.60">
    <property type="entry name" value="FAD/NAD(P)-binding domain"/>
    <property type="match status" value="1"/>
</dbReference>
<feature type="compositionally biased region" description="Basic and acidic residues" evidence="5">
    <location>
        <begin position="47"/>
        <end position="65"/>
    </location>
</feature>
<dbReference type="RefSeq" id="XP_003011748.1">
    <property type="nucleotide sequence ID" value="XM_003011702.1"/>
</dbReference>
<proteinExistence type="inferred from homology"/>
<evidence type="ECO:0000313" key="6">
    <source>
        <dbReference type="EMBL" id="EFE31108.1"/>
    </source>
</evidence>
<dbReference type="InterPro" id="IPR020946">
    <property type="entry name" value="Flavin_mOase-like"/>
</dbReference>